<dbReference type="RefSeq" id="WP_163567707.1">
    <property type="nucleotide sequence ID" value="NZ_BAAANY010000007.1"/>
</dbReference>
<proteinExistence type="predicted"/>
<dbReference type="InterPro" id="IPR052523">
    <property type="entry name" value="Trichothecene_AcTrans"/>
</dbReference>
<evidence type="ECO:0000259" key="1">
    <source>
        <dbReference type="Pfam" id="PF13673"/>
    </source>
</evidence>
<dbReference type="PANTHER" id="PTHR42791">
    <property type="entry name" value="GNAT FAMILY ACETYLTRANSFERASE"/>
    <property type="match status" value="1"/>
</dbReference>
<organism evidence="2 3">
    <name type="scientific">Fodinicola feengrottensis</name>
    <dbReference type="NCBI Taxonomy" id="435914"/>
    <lineage>
        <taxon>Bacteria</taxon>
        <taxon>Bacillati</taxon>
        <taxon>Actinomycetota</taxon>
        <taxon>Actinomycetes</taxon>
        <taxon>Mycobacteriales</taxon>
        <taxon>Fodinicola</taxon>
    </lineage>
</organism>
<gene>
    <name evidence="2" type="ORF">GCM10009765_17580</name>
</gene>
<dbReference type="PANTHER" id="PTHR42791:SF1">
    <property type="entry name" value="N-ACETYLTRANSFERASE DOMAIN-CONTAINING PROTEIN"/>
    <property type="match status" value="1"/>
</dbReference>
<accession>A0ABN2GCV4</accession>
<dbReference type="InterPro" id="IPR016181">
    <property type="entry name" value="Acyl_CoA_acyltransferase"/>
</dbReference>
<protein>
    <submittedName>
        <fullName evidence="2">GNAT family N-acetyltransferase</fullName>
    </submittedName>
</protein>
<keyword evidence="3" id="KW-1185">Reference proteome</keyword>
<dbReference type="EMBL" id="BAAANY010000007">
    <property type="protein sequence ID" value="GAA1668646.1"/>
    <property type="molecule type" value="Genomic_DNA"/>
</dbReference>
<evidence type="ECO:0000313" key="2">
    <source>
        <dbReference type="EMBL" id="GAA1668646.1"/>
    </source>
</evidence>
<reference evidence="2 3" key="1">
    <citation type="journal article" date="2019" name="Int. J. Syst. Evol. Microbiol.">
        <title>The Global Catalogue of Microorganisms (GCM) 10K type strain sequencing project: providing services to taxonomists for standard genome sequencing and annotation.</title>
        <authorList>
            <consortium name="The Broad Institute Genomics Platform"/>
            <consortium name="The Broad Institute Genome Sequencing Center for Infectious Disease"/>
            <person name="Wu L."/>
            <person name="Ma J."/>
        </authorList>
    </citation>
    <scope>NUCLEOTIDE SEQUENCE [LARGE SCALE GENOMIC DNA]</scope>
    <source>
        <strain evidence="2 3">JCM 14718</strain>
    </source>
</reference>
<evidence type="ECO:0000313" key="3">
    <source>
        <dbReference type="Proteomes" id="UP001500618"/>
    </source>
</evidence>
<dbReference type="SUPFAM" id="SSF55729">
    <property type="entry name" value="Acyl-CoA N-acyltransferases (Nat)"/>
    <property type="match status" value="1"/>
</dbReference>
<dbReference type="Gene3D" id="3.40.630.30">
    <property type="match status" value="1"/>
</dbReference>
<dbReference type="Proteomes" id="UP001500618">
    <property type="component" value="Unassembled WGS sequence"/>
</dbReference>
<name>A0ABN2GCV4_9ACTN</name>
<dbReference type="InterPro" id="IPR000182">
    <property type="entry name" value="GNAT_dom"/>
</dbReference>
<dbReference type="Pfam" id="PF13673">
    <property type="entry name" value="Acetyltransf_10"/>
    <property type="match status" value="1"/>
</dbReference>
<sequence length="201" mass="22290">MTVTAGRVGKADVTAVSAVLTRAFMDDPVMSWMMPDDAERDRRLPLFFQAVIRHEHLRHHTVDAAVADGAVRGAALWKPPGGWQVGWLRALLSMPAYLRAFGPYVKNAGQVQEVMAKTHPHEPHWYLSVIGTDPTAQGTGVGTGLITSRLAACDRDHLPAYLESSKESNVPYYARFGFEVTREIQLPSAGPTLWAMWRQPR</sequence>
<feature type="domain" description="N-acetyltransferase" evidence="1">
    <location>
        <begin position="126"/>
        <end position="183"/>
    </location>
</feature>
<comment type="caution">
    <text evidence="2">The sequence shown here is derived from an EMBL/GenBank/DDBJ whole genome shotgun (WGS) entry which is preliminary data.</text>
</comment>